<evidence type="ECO:0000313" key="11">
    <source>
        <dbReference type="EMBL" id="KAJ7693354.1"/>
    </source>
</evidence>
<comment type="caution">
    <text evidence="11">The sequence shown here is derived from an EMBL/GenBank/DDBJ whole genome shotgun (WGS) entry which is preliminary data.</text>
</comment>
<dbReference type="InterPro" id="IPR012132">
    <property type="entry name" value="GMC_OxRdtase"/>
</dbReference>
<dbReference type="InterPro" id="IPR007867">
    <property type="entry name" value="GMC_OxRtase_C"/>
</dbReference>
<sequence length="550" mass="59420">MKAPFLLLVACTLAIAKLVDNVADLPSDSFDFVVVGGGAAGNVIANRLSEKPRLLRVVLEAGISNVDVLGAIVPFFCSRSVPYDWNYTTVPQAGLNGQIVTYPRKYRGRILGGSSSINCLVYSRGSSEDFDRWAELSGDPGWSWDSLQPYIRKFDPAVHGFNGLLGVGLAGYFHPFDQRVFNAVDELSAEFPYNVDYNSGTHQLGIGWTQATIRGGERSSSATAYLAPHFLQRPNLHVLINAQVTRVLQTESLAFRAVEFATDAKSPRHRITARKEVILSAGSVGTPHILMHSGIGNASALSRVGIAPLHDLPSVGQNLSDHTFLGNQWQLREWNATRTGPLVDTTITQVGWLRIPDNSSIFQQFPDPAAGPHTAHYELLFTNGLIRPPTPPTGNFMGIGTAVVAPVSRGSITLNSSDPFASPLIDPALLSSDFDLFVMREAVKSVQRFVAARAWDGYIIASLINGTTDAELDAYIRSESSSEYHPVGTAAMSPWGARYGVVDPDLRVKGLTGLRVVDASVLPIVPAAHTQAAVYIFAERAADLIKAAWA</sequence>
<feature type="domain" description="Glucose-methanol-choline oxidoreductase N-terminal" evidence="9">
    <location>
        <begin position="108"/>
        <end position="131"/>
    </location>
</feature>
<dbReference type="PROSITE" id="PS00623">
    <property type="entry name" value="GMC_OXRED_1"/>
    <property type="match status" value="1"/>
</dbReference>
<keyword evidence="3 7" id="KW-0285">Flavoprotein</keyword>
<evidence type="ECO:0000256" key="5">
    <source>
        <dbReference type="PIRSR" id="PIRSR000137-1"/>
    </source>
</evidence>
<proteinExistence type="inferred from homology"/>
<evidence type="ECO:0000256" key="6">
    <source>
        <dbReference type="PIRSR" id="PIRSR000137-2"/>
    </source>
</evidence>
<organism evidence="11 12">
    <name type="scientific">Mycena rosella</name>
    <name type="common">Pink bonnet</name>
    <name type="synonym">Agaricus rosellus</name>
    <dbReference type="NCBI Taxonomy" id="1033263"/>
    <lineage>
        <taxon>Eukaryota</taxon>
        <taxon>Fungi</taxon>
        <taxon>Dikarya</taxon>
        <taxon>Basidiomycota</taxon>
        <taxon>Agaricomycotina</taxon>
        <taxon>Agaricomycetes</taxon>
        <taxon>Agaricomycetidae</taxon>
        <taxon>Agaricales</taxon>
        <taxon>Marasmiineae</taxon>
        <taxon>Mycenaceae</taxon>
        <taxon>Mycena</taxon>
    </lineage>
</organism>
<evidence type="ECO:0000256" key="8">
    <source>
        <dbReference type="SAM" id="SignalP"/>
    </source>
</evidence>
<accession>A0AAD7DMX0</accession>
<evidence type="ECO:0000256" key="4">
    <source>
        <dbReference type="ARBA" id="ARBA00022827"/>
    </source>
</evidence>
<keyword evidence="4 6" id="KW-0274">FAD</keyword>
<evidence type="ECO:0000256" key="7">
    <source>
        <dbReference type="RuleBase" id="RU003968"/>
    </source>
</evidence>
<keyword evidence="12" id="KW-1185">Reference proteome</keyword>
<comment type="similarity">
    <text evidence="2 7">Belongs to the GMC oxidoreductase family.</text>
</comment>
<dbReference type="AlphaFoldDB" id="A0AAD7DMX0"/>
<dbReference type="Pfam" id="PF05199">
    <property type="entry name" value="GMC_oxred_C"/>
    <property type="match status" value="1"/>
</dbReference>
<dbReference type="PANTHER" id="PTHR11552">
    <property type="entry name" value="GLUCOSE-METHANOL-CHOLINE GMC OXIDOREDUCTASE"/>
    <property type="match status" value="1"/>
</dbReference>
<dbReference type="PROSITE" id="PS00624">
    <property type="entry name" value="GMC_OXRED_2"/>
    <property type="match status" value="1"/>
</dbReference>
<feature type="chain" id="PRO_5041975875" evidence="8">
    <location>
        <begin position="17"/>
        <end position="550"/>
    </location>
</feature>
<feature type="active site" description="Proton acceptor" evidence="5">
    <location>
        <position position="529"/>
    </location>
</feature>
<dbReference type="PIRSF" id="PIRSF000137">
    <property type="entry name" value="Alcohol_oxidase"/>
    <property type="match status" value="1"/>
</dbReference>
<reference evidence="11" key="1">
    <citation type="submission" date="2023-03" db="EMBL/GenBank/DDBJ databases">
        <title>Massive genome expansion in bonnet fungi (Mycena s.s.) driven by repeated elements and novel gene families across ecological guilds.</title>
        <authorList>
            <consortium name="Lawrence Berkeley National Laboratory"/>
            <person name="Harder C.B."/>
            <person name="Miyauchi S."/>
            <person name="Viragh M."/>
            <person name="Kuo A."/>
            <person name="Thoen E."/>
            <person name="Andreopoulos B."/>
            <person name="Lu D."/>
            <person name="Skrede I."/>
            <person name="Drula E."/>
            <person name="Henrissat B."/>
            <person name="Morin E."/>
            <person name="Kohler A."/>
            <person name="Barry K."/>
            <person name="LaButti K."/>
            <person name="Morin E."/>
            <person name="Salamov A."/>
            <person name="Lipzen A."/>
            <person name="Mereny Z."/>
            <person name="Hegedus B."/>
            <person name="Baldrian P."/>
            <person name="Stursova M."/>
            <person name="Weitz H."/>
            <person name="Taylor A."/>
            <person name="Grigoriev I.V."/>
            <person name="Nagy L.G."/>
            <person name="Martin F."/>
            <person name="Kauserud H."/>
        </authorList>
    </citation>
    <scope>NUCLEOTIDE SEQUENCE</scope>
    <source>
        <strain evidence="11">CBHHK067</strain>
    </source>
</reference>
<dbReference type="GO" id="GO:0050660">
    <property type="term" value="F:flavin adenine dinucleotide binding"/>
    <property type="evidence" value="ECO:0007669"/>
    <property type="project" value="InterPro"/>
</dbReference>
<evidence type="ECO:0000259" key="9">
    <source>
        <dbReference type="PROSITE" id="PS00623"/>
    </source>
</evidence>
<feature type="binding site" evidence="6">
    <location>
        <position position="244"/>
    </location>
    <ligand>
        <name>FAD</name>
        <dbReference type="ChEBI" id="CHEBI:57692"/>
    </ligand>
</feature>
<dbReference type="PANTHER" id="PTHR11552:SF147">
    <property type="entry name" value="CHOLINE DEHYDROGENASE, MITOCHONDRIAL"/>
    <property type="match status" value="1"/>
</dbReference>
<dbReference type="Proteomes" id="UP001221757">
    <property type="component" value="Unassembled WGS sequence"/>
</dbReference>
<dbReference type="Pfam" id="PF00732">
    <property type="entry name" value="GMC_oxred_N"/>
    <property type="match status" value="1"/>
</dbReference>
<dbReference type="SUPFAM" id="SSF54373">
    <property type="entry name" value="FAD-linked reductases, C-terminal domain"/>
    <property type="match status" value="1"/>
</dbReference>
<feature type="signal peptide" evidence="8">
    <location>
        <begin position="1"/>
        <end position="16"/>
    </location>
</feature>
<keyword evidence="8" id="KW-0732">Signal</keyword>
<feature type="binding site" evidence="6">
    <location>
        <begin position="118"/>
        <end position="121"/>
    </location>
    <ligand>
        <name>FAD</name>
        <dbReference type="ChEBI" id="CHEBI:57692"/>
    </ligand>
</feature>
<evidence type="ECO:0000256" key="2">
    <source>
        <dbReference type="ARBA" id="ARBA00010790"/>
    </source>
</evidence>
<feature type="domain" description="Glucose-methanol-choline oxidoreductase N-terminal" evidence="10">
    <location>
        <begin position="282"/>
        <end position="296"/>
    </location>
</feature>
<dbReference type="EMBL" id="JARKIE010000046">
    <property type="protein sequence ID" value="KAJ7693354.1"/>
    <property type="molecule type" value="Genomic_DNA"/>
</dbReference>
<dbReference type="InterPro" id="IPR000172">
    <property type="entry name" value="GMC_OxRdtase_N"/>
</dbReference>
<evidence type="ECO:0000313" key="12">
    <source>
        <dbReference type="Proteomes" id="UP001221757"/>
    </source>
</evidence>
<evidence type="ECO:0000256" key="3">
    <source>
        <dbReference type="ARBA" id="ARBA00022630"/>
    </source>
</evidence>
<evidence type="ECO:0000256" key="1">
    <source>
        <dbReference type="ARBA" id="ARBA00001974"/>
    </source>
</evidence>
<dbReference type="GO" id="GO:0016614">
    <property type="term" value="F:oxidoreductase activity, acting on CH-OH group of donors"/>
    <property type="evidence" value="ECO:0007669"/>
    <property type="project" value="InterPro"/>
</dbReference>
<comment type="cofactor">
    <cofactor evidence="1 6">
        <name>FAD</name>
        <dbReference type="ChEBI" id="CHEBI:57692"/>
    </cofactor>
</comment>
<evidence type="ECO:0000259" key="10">
    <source>
        <dbReference type="PROSITE" id="PS00624"/>
    </source>
</evidence>
<feature type="active site" description="Proton donor" evidence="5">
    <location>
        <position position="485"/>
    </location>
</feature>
<dbReference type="InterPro" id="IPR036188">
    <property type="entry name" value="FAD/NAD-bd_sf"/>
</dbReference>
<protein>
    <submittedName>
        <fullName evidence="11">Aryl-alcohol oxidase-like protein</fullName>
    </submittedName>
</protein>
<dbReference type="SUPFAM" id="SSF51905">
    <property type="entry name" value="FAD/NAD(P)-binding domain"/>
    <property type="match status" value="1"/>
</dbReference>
<dbReference type="Gene3D" id="3.50.50.60">
    <property type="entry name" value="FAD/NAD(P)-binding domain"/>
    <property type="match status" value="1"/>
</dbReference>
<gene>
    <name evidence="11" type="ORF">B0H17DRAFT_1059860</name>
</gene>
<name>A0AAD7DMX0_MYCRO</name>
<dbReference type="Gene3D" id="3.30.560.10">
    <property type="entry name" value="Glucose Oxidase, domain 3"/>
    <property type="match status" value="1"/>
</dbReference>